<dbReference type="OrthoDB" id="3265205at2759"/>
<keyword evidence="4" id="KW-1185">Reference proteome</keyword>
<evidence type="ECO:0000259" key="2">
    <source>
        <dbReference type="PROSITE" id="PS50011"/>
    </source>
</evidence>
<dbReference type="EMBL" id="KZ857437">
    <property type="protein sequence ID" value="RDX45495.1"/>
    <property type="molecule type" value="Genomic_DNA"/>
</dbReference>
<name>A0A371CYZ9_9APHY</name>
<dbReference type="Proteomes" id="UP000256964">
    <property type="component" value="Unassembled WGS sequence"/>
</dbReference>
<reference evidence="3 4" key="1">
    <citation type="journal article" date="2018" name="Biotechnol. Biofuels">
        <title>Integrative visual omics of the white-rot fungus Polyporus brumalis exposes the biotechnological potential of its oxidative enzymes for delignifying raw plant biomass.</title>
        <authorList>
            <person name="Miyauchi S."/>
            <person name="Rancon A."/>
            <person name="Drula E."/>
            <person name="Hage H."/>
            <person name="Chaduli D."/>
            <person name="Favel A."/>
            <person name="Grisel S."/>
            <person name="Henrissat B."/>
            <person name="Herpoel-Gimbert I."/>
            <person name="Ruiz-Duenas F.J."/>
            <person name="Chevret D."/>
            <person name="Hainaut M."/>
            <person name="Lin J."/>
            <person name="Wang M."/>
            <person name="Pangilinan J."/>
            <person name="Lipzen A."/>
            <person name="Lesage-Meessen L."/>
            <person name="Navarro D."/>
            <person name="Riley R."/>
            <person name="Grigoriev I.V."/>
            <person name="Zhou S."/>
            <person name="Raouche S."/>
            <person name="Rosso M.N."/>
        </authorList>
    </citation>
    <scope>NUCLEOTIDE SEQUENCE [LARGE SCALE GENOMIC DNA]</scope>
    <source>
        <strain evidence="3 4">BRFM 1820</strain>
    </source>
</reference>
<proteinExistence type="predicted"/>
<evidence type="ECO:0000256" key="1">
    <source>
        <dbReference type="PROSITE-ProRule" id="PRU10141"/>
    </source>
</evidence>
<dbReference type="Gene3D" id="1.10.510.10">
    <property type="entry name" value="Transferase(Phosphotransferase) domain 1"/>
    <property type="match status" value="1"/>
</dbReference>
<dbReference type="GO" id="GO:0005524">
    <property type="term" value="F:ATP binding"/>
    <property type="evidence" value="ECO:0007669"/>
    <property type="project" value="UniProtKB-UniRule"/>
</dbReference>
<dbReference type="SUPFAM" id="SSF56112">
    <property type="entry name" value="Protein kinase-like (PK-like)"/>
    <property type="match status" value="1"/>
</dbReference>
<dbReference type="STRING" id="139420.A0A371CYZ9"/>
<feature type="domain" description="Protein kinase" evidence="2">
    <location>
        <begin position="3"/>
        <end position="338"/>
    </location>
</feature>
<dbReference type="Pfam" id="PF00069">
    <property type="entry name" value="Pkinase"/>
    <property type="match status" value="1"/>
</dbReference>
<dbReference type="InterPro" id="IPR017441">
    <property type="entry name" value="Protein_kinase_ATP_BS"/>
</dbReference>
<gene>
    <name evidence="3" type="ORF">OH76DRAFT_1408072</name>
</gene>
<dbReference type="InterPro" id="IPR000719">
    <property type="entry name" value="Prot_kinase_dom"/>
</dbReference>
<evidence type="ECO:0000313" key="4">
    <source>
        <dbReference type="Proteomes" id="UP000256964"/>
    </source>
</evidence>
<keyword evidence="1" id="KW-0067">ATP-binding</keyword>
<dbReference type="InterPro" id="IPR011009">
    <property type="entry name" value="Kinase-like_dom_sf"/>
</dbReference>
<dbReference type="PROSITE" id="PS50011">
    <property type="entry name" value="PROTEIN_KINASE_DOM"/>
    <property type="match status" value="1"/>
</dbReference>
<dbReference type="InterPro" id="IPR008266">
    <property type="entry name" value="Tyr_kinase_AS"/>
</dbReference>
<dbReference type="PANTHER" id="PTHR11909">
    <property type="entry name" value="CASEIN KINASE-RELATED"/>
    <property type="match status" value="1"/>
</dbReference>
<protein>
    <submittedName>
        <fullName evidence="3">Kinase-like protein</fullName>
    </submittedName>
</protein>
<organism evidence="3 4">
    <name type="scientific">Lentinus brumalis</name>
    <dbReference type="NCBI Taxonomy" id="2498619"/>
    <lineage>
        <taxon>Eukaryota</taxon>
        <taxon>Fungi</taxon>
        <taxon>Dikarya</taxon>
        <taxon>Basidiomycota</taxon>
        <taxon>Agaricomycotina</taxon>
        <taxon>Agaricomycetes</taxon>
        <taxon>Polyporales</taxon>
        <taxon>Polyporaceae</taxon>
        <taxon>Lentinus</taxon>
    </lineage>
</organism>
<dbReference type="GO" id="GO:0004672">
    <property type="term" value="F:protein kinase activity"/>
    <property type="evidence" value="ECO:0007669"/>
    <property type="project" value="InterPro"/>
</dbReference>
<dbReference type="InterPro" id="IPR050235">
    <property type="entry name" value="CK1_Ser-Thr_kinase"/>
</dbReference>
<accession>A0A371CYZ9</accession>
<dbReference type="PROSITE" id="PS00107">
    <property type="entry name" value="PROTEIN_KINASE_ATP"/>
    <property type="match status" value="1"/>
</dbReference>
<dbReference type="AlphaFoldDB" id="A0A371CYZ9"/>
<sequence>MEICYDKLLGQGCFGRVYFARMMTIWPNAMIALKRLRYMTHEPLYPLLRHEACALVLLQGHPSIPTAYAYGASQHYEYLALQLLGETLHSHFVMSSNRLAMRDLAAIAYQMLDVLEHVHSRGIVHCDLSLKNIMFDFPGPSARIYLIDFGLCLSYLDKSTGRHRPDEKMPRVRGTYLYASLNNHLHHTPSRRDDLEALAYVLIRLLRGGLPWQGVRTSAELYEKKRSWSGAGLCAGWPAVSGECLDYCRTLDYDETPDYQRWKRSFASATRHFTGWFDMWDKTNCVGSVRDATAPICLPTAESLAESVPWRSVMSRFDSYEPLTEFEAVYTLSAEDMLAPSEQEVISTGLYSLSRVPLSDRPYLTADCSPERLVGPN</sequence>
<feature type="binding site" evidence="1">
    <location>
        <position position="34"/>
    </location>
    <ligand>
        <name>ATP</name>
        <dbReference type="ChEBI" id="CHEBI:30616"/>
    </ligand>
</feature>
<dbReference type="PROSITE" id="PS00109">
    <property type="entry name" value="PROTEIN_KINASE_TYR"/>
    <property type="match status" value="1"/>
</dbReference>
<keyword evidence="1" id="KW-0547">Nucleotide-binding</keyword>
<evidence type="ECO:0000313" key="3">
    <source>
        <dbReference type="EMBL" id="RDX45495.1"/>
    </source>
</evidence>